<dbReference type="InterPro" id="IPR036397">
    <property type="entry name" value="RNaseH_sf"/>
</dbReference>
<feature type="domain" description="YprB ribonuclease H-like" evidence="1">
    <location>
        <begin position="6"/>
        <end position="150"/>
    </location>
</feature>
<protein>
    <recommendedName>
        <fullName evidence="1">YprB ribonuclease H-like domain-containing protein</fullName>
    </recommendedName>
</protein>
<evidence type="ECO:0000313" key="2">
    <source>
        <dbReference type="EMBL" id="OGF32330.1"/>
    </source>
</evidence>
<accession>A0A1F5T051</accession>
<gene>
    <name evidence="2" type="ORF">A2478_03340</name>
</gene>
<name>A0A1F5T051_9BACT</name>
<dbReference type="Proteomes" id="UP000179001">
    <property type="component" value="Unassembled WGS sequence"/>
</dbReference>
<dbReference type="InterPro" id="IPR038720">
    <property type="entry name" value="YprB_RNase_H-like_dom"/>
</dbReference>
<dbReference type="AlphaFoldDB" id="A0A1F5T051"/>
<organism evidence="2 3">
    <name type="scientific">Candidatus Falkowbacteria bacterium RIFOXYC2_FULL_36_12</name>
    <dbReference type="NCBI Taxonomy" id="1798002"/>
    <lineage>
        <taxon>Bacteria</taxon>
        <taxon>Candidatus Falkowiibacteriota</taxon>
    </lineage>
</organism>
<dbReference type="EMBL" id="MFGJ01000006">
    <property type="protein sequence ID" value="OGF32330.1"/>
    <property type="molecule type" value="Genomic_DNA"/>
</dbReference>
<reference evidence="2 3" key="1">
    <citation type="journal article" date="2016" name="Nat. Commun.">
        <title>Thousands of microbial genomes shed light on interconnected biogeochemical processes in an aquifer system.</title>
        <authorList>
            <person name="Anantharaman K."/>
            <person name="Brown C.T."/>
            <person name="Hug L.A."/>
            <person name="Sharon I."/>
            <person name="Castelle C.J."/>
            <person name="Probst A.J."/>
            <person name="Thomas B.C."/>
            <person name="Singh A."/>
            <person name="Wilkins M.J."/>
            <person name="Karaoz U."/>
            <person name="Brodie E.L."/>
            <person name="Williams K.H."/>
            <person name="Hubbard S.S."/>
            <person name="Banfield J.F."/>
        </authorList>
    </citation>
    <scope>NUCLEOTIDE SEQUENCE [LARGE SCALE GENOMIC DNA]</scope>
</reference>
<evidence type="ECO:0000313" key="3">
    <source>
        <dbReference type="Proteomes" id="UP000179001"/>
    </source>
</evidence>
<dbReference type="InterPro" id="IPR012337">
    <property type="entry name" value="RNaseH-like_sf"/>
</dbReference>
<evidence type="ECO:0000259" key="1">
    <source>
        <dbReference type="Pfam" id="PF13482"/>
    </source>
</evidence>
<comment type="caution">
    <text evidence="2">The sequence shown here is derived from an EMBL/GenBank/DDBJ whole genome shotgun (WGS) entry which is preliminary data.</text>
</comment>
<dbReference type="SUPFAM" id="SSF53098">
    <property type="entry name" value="Ribonuclease H-like"/>
    <property type="match status" value="1"/>
</dbReference>
<dbReference type="STRING" id="1798002.A2478_03340"/>
<dbReference type="Pfam" id="PF13482">
    <property type="entry name" value="RNase_H_2"/>
    <property type="match status" value="1"/>
</dbReference>
<dbReference type="GO" id="GO:0003676">
    <property type="term" value="F:nucleic acid binding"/>
    <property type="evidence" value="ECO:0007669"/>
    <property type="project" value="InterPro"/>
</dbReference>
<sequence>MKKIVFDIETKNSFAEVGNNISGFEISVVGLYDSERDVYESYFEQDFVNLWPILEQADMLIGFNSNSFDIPILNKYYSGDLTKIKSLDILQEIYQVMDKRTSLDSIAEATLGVNKSGHGLQAIEWWKSQELEKLKNYCLDDVKITKQIYDFTRENNFLLYTKQGEIRKVQIDATNWEKKLETKINLTLPI</sequence>
<dbReference type="Gene3D" id="3.30.420.10">
    <property type="entry name" value="Ribonuclease H-like superfamily/Ribonuclease H"/>
    <property type="match status" value="1"/>
</dbReference>
<proteinExistence type="predicted"/>